<keyword evidence="3" id="KW-1185">Reference proteome</keyword>
<dbReference type="EMBL" id="BSXT01000035">
    <property type="protein sequence ID" value="GMF15450.1"/>
    <property type="molecule type" value="Genomic_DNA"/>
</dbReference>
<feature type="region of interest" description="Disordered" evidence="1">
    <location>
        <begin position="303"/>
        <end position="372"/>
    </location>
</feature>
<comment type="caution">
    <text evidence="2">The sequence shown here is derived from an EMBL/GenBank/DDBJ whole genome shotgun (WGS) entry which is preliminary data.</text>
</comment>
<feature type="compositionally biased region" description="Acidic residues" evidence="1">
    <location>
        <begin position="314"/>
        <end position="332"/>
    </location>
</feature>
<protein>
    <submittedName>
        <fullName evidence="2">Unnamed protein product</fullName>
    </submittedName>
</protein>
<dbReference type="Proteomes" id="UP001165121">
    <property type="component" value="Unassembled WGS sequence"/>
</dbReference>
<organism evidence="2 3">
    <name type="scientific">Phytophthora fragariaefolia</name>
    <dbReference type="NCBI Taxonomy" id="1490495"/>
    <lineage>
        <taxon>Eukaryota</taxon>
        <taxon>Sar</taxon>
        <taxon>Stramenopiles</taxon>
        <taxon>Oomycota</taxon>
        <taxon>Peronosporomycetes</taxon>
        <taxon>Peronosporales</taxon>
        <taxon>Peronosporaceae</taxon>
        <taxon>Phytophthora</taxon>
    </lineage>
</organism>
<dbReference type="OrthoDB" id="77053at2759"/>
<sequence length="505" mass="56883">MHEGQRYDRQPRLLPDIDGVKSLSPHEALHDIKSIQHELAAFEAKAGVKLPGGRPNVGDKDHRRLFLADENDSDEDLAPLAAALKNRRSRPSGVVAPEEIVATLPAARRAVRITQRELRAMRIEREDLERAYVRHRCTLLWQVGEMKRMQKQHERVTRALSRDVVNTARELESSRRRTNALQDIMTELETRGSSILRLTREKSRLEALLEANDIELPEIDEVCVGDRVKCAPFGTGRVVELRLDNRQLVVKLDFGGIGYIQEENVEVLPSDTTYSETEEALKQRCFEKIGALAKPTGKLRMLNGSVDIDRGSSEEEEESEGDSEASSSEDDSAATPADDSVEESIQRRGKKRRLIMTPTPGSNTKKSKNRRVIEFPASTVPITPFDTGLLISPLSELPERVAAVGPNALQWLPSYLPKNMDEWEQERYKSLQMKGEIERLRFQLQKSEGKSVLLRFNNDFIGLPLKFHMSPIAAQKLDAQQLASDQLESINQLVSQVTLAQRCGC</sequence>
<dbReference type="AlphaFoldDB" id="A0A9W6TJK1"/>
<evidence type="ECO:0000313" key="2">
    <source>
        <dbReference type="EMBL" id="GMF15450.1"/>
    </source>
</evidence>
<proteinExistence type="predicted"/>
<evidence type="ECO:0000313" key="3">
    <source>
        <dbReference type="Proteomes" id="UP001165121"/>
    </source>
</evidence>
<evidence type="ECO:0000256" key="1">
    <source>
        <dbReference type="SAM" id="MobiDB-lite"/>
    </source>
</evidence>
<name>A0A9W6TJK1_9STRA</name>
<gene>
    <name evidence="2" type="ORF">Pfra01_000043100</name>
</gene>
<accession>A0A9W6TJK1</accession>
<reference evidence="2" key="1">
    <citation type="submission" date="2023-04" db="EMBL/GenBank/DDBJ databases">
        <title>Phytophthora fragariaefolia NBRC 109709.</title>
        <authorList>
            <person name="Ichikawa N."/>
            <person name="Sato H."/>
            <person name="Tonouchi N."/>
        </authorList>
    </citation>
    <scope>NUCLEOTIDE SEQUENCE</scope>
    <source>
        <strain evidence="2">NBRC 109709</strain>
    </source>
</reference>